<dbReference type="RefSeq" id="YP_010782577.1">
    <property type="nucleotide sequence ID" value="NC_075039.1"/>
</dbReference>
<organism evidence="2">
    <name type="scientific">Tupanvirus soda lake</name>
    <dbReference type="NCBI Taxonomy" id="2126985"/>
    <lineage>
        <taxon>Viruses</taxon>
        <taxon>Varidnaviria</taxon>
        <taxon>Bamfordvirae</taxon>
        <taxon>Nucleocytoviricota</taxon>
        <taxon>Megaviricetes</taxon>
        <taxon>Imitervirales</taxon>
        <taxon>Mimiviridae</taxon>
        <taxon>Megamimivirinae</taxon>
        <taxon>Tupanvirus</taxon>
        <taxon>Tupanvirus salinum</taxon>
    </lineage>
</organism>
<dbReference type="EMBL" id="KY523104">
    <property type="protein sequence ID" value="QKU35894.1"/>
    <property type="molecule type" value="Genomic_DNA"/>
</dbReference>
<keyword evidence="1" id="KW-1133">Transmembrane helix</keyword>
<dbReference type="KEGG" id="vg:80519341"/>
<evidence type="ECO:0000313" key="2">
    <source>
        <dbReference type="EMBL" id="QKU35894.1"/>
    </source>
</evidence>
<reference evidence="2" key="2">
    <citation type="journal article" date="2018" name="Nat. Commun.">
        <title>Tailed giant Tupanvirus possesses the most complete translational apparatus of the known virosphere.</title>
        <authorList>
            <person name="Abrahao J."/>
            <person name="Silva L."/>
            <person name="Silva L.S."/>
            <person name="Khalil J.Y.B."/>
            <person name="Rodrigues R."/>
            <person name="Arantes T."/>
            <person name="Assis F."/>
            <person name="Boratto P."/>
            <person name="Andrade M."/>
            <person name="Kroon E.G."/>
            <person name="Ribeiro B."/>
            <person name="Bergier I."/>
            <person name="Seligmann H."/>
            <person name="Ghigo E."/>
            <person name="Colson P."/>
            <person name="Levasseur A."/>
            <person name="Kroemer G."/>
            <person name="Raoult D."/>
            <person name="La Scola B."/>
        </authorList>
    </citation>
    <scope>NUCLEOTIDE SEQUENCE [LARGE SCALE GENOMIC DNA]</scope>
    <source>
        <strain evidence="2">Soda lake</strain>
    </source>
</reference>
<reference evidence="2" key="1">
    <citation type="submission" date="2017-01" db="EMBL/GenBank/DDBJ databases">
        <authorList>
            <person name="Assis F.L."/>
            <person name="Abrahao J.S."/>
            <person name="Silva L."/>
            <person name="Khalil J.B."/>
            <person name="Rodrigues R."/>
            <person name="Silva L.S."/>
            <person name="Arantes T."/>
            <person name="Boratto P."/>
            <person name="Andrade M."/>
            <person name="Kroon E.G."/>
            <person name="Ribeiro B."/>
            <person name="Bergier I."/>
            <person name="Seligmann H."/>
            <person name="Ghigo E."/>
            <person name="Colson P."/>
            <person name="Levasseur A."/>
            <person name="Raoult D."/>
            <person name="Scola B.L."/>
        </authorList>
    </citation>
    <scope>NUCLEOTIDE SEQUENCE</scope>
    <source>
        <strain evidence="2">Soda lake</strain>
    </source>
</reference>
<sequence length="964" mass="111410">MSATPIIENIALLLDQIEDWDVGSFNFNTPISEFSNQNDILDVDNLISPPNFDECMDLAKDQNGKSIKLNNTQLKQLRSKGTFNIPSNRFEGQDHVWCVSKFLQSGTDNIKESFLDGLAKSCEHFIVYIPNRIYSGKYFTLLSSIKQIISSIIDIPSIIIGNRNMQNKYPNHIIHSKLKEFIEETVVSTLIKSYEEGKKKIVFESNEGMHVGIVTSKYNQMLEKLQVPYQDFKYDWDKNTVSRKKELYAIYNDNKLTHNIIMRIVANKENEILQQKIYDLVKIVLNNEEAESLINLIKCIGYLRNSVVQYEKNKLFAIQNYQKILKENNNVLSRIDQWVNRKTTNFEKDWIKKNPIDQMLFKISENLNGQEKCIFDTHINVIKSPEYSKLEKELNSTKTPSRTYKFHFKIWNHNKWKIVNKNGRYRLDKYNKITTSTSYPGWRITNMVLRTAQFFNNGVNMLLSNMIMGQFGLRSLYGIKNYNADYNVNHEGIIITKHNFKTWLGRLSSLYDDISKSIADFESKSDHGILGKNFTRFFNRIWNYLFKGFFGTILIFVGHPLLVLINTIISIVGTLSSPLWAFVAALMVYLWSVFIYDIDSPNGNQMTILPLFRTVLDKFFVRGIMQMLASLLGIGFNVVAGIFTLTWTGFINSIKYGYDSILYHTLLKYKAKIPSGDDFLVKHISGPGLSSKYFYLIDYNLALVLIQYVLEEMEMEAYKQQMKNKINGPRNDLLKFYDQFKTVGLQADSESEHIKGFTATRDTLEKKLRDIVDDYWKSHRIRYNFKGHDGIRMDARNLSIAINNGADICEAFVPDKILSRLGSASAFFWVDKNLEINDWRGLATYCLVRLFGESIVEPFENTDKDGFHLVVKETNATKLLSELFKGTIGDNMEVDTYYPVSNFSCVESDVKVVTPDNVFSQHPYESMLVINDKYLKNNIIPIDEIEVVNNSDIETGDNSIIIDV</sequence>
<protein>
    <submittedName>
        <fullName evidence="2">Uncharacterized protein</fullName>
    </submittedName>
</protein>
<feature type="transmembrane region" description="Helical" evidence="1">
    <location>
        <begin position="619"/>
        <end position="643"/>
    </location>
</feature>
<feature type="transmembrane region" description="Helical" evidence="1">
    <location>
        <begin position="579"/>
        <end position="598"/>
    </location>
</feature>
<dbReference type="Pfam" id="PF25228">
    <property type="entry name" value="Lips"/>
    <property type="match status" value="1"/>
</dbReference>
<keyword evidence="1" id="KW-0812">Transmembrane</keyword>
<name>A0A6N1NNF4_9VIRU</name>
<dbReference type="PANTHER" id="PTHR37686">
    <property type="entry name" value="LD36006P"/>
    <property type="match status" value="1"/>
</dbReference>
<dbReference type="PANTHER" id="PTHR37686:SF1">
    <property type="entry name" value="LD36006P"/>
    <property type="match status" value="1"/>
</dbReference>
<dbReference type="InterPro" id="IPR057435">
    <property type="entry name" value="Lips"/>
</dbReference>
<accession>A0A6N1NNF4</accession>
<keyword evidence="1" id="KW-0472">Membrane</keyword>
<proteinExistence type="predicted"/>
<dbReference type="GeneID" id="80519341"/>
<evidence type="ECO:0000256" key="1">
    <source>
        <dbReference type="SAM" id="Phobius"/>
    </source>
</evidence>
<feature type="transmembrane region" description="Helical" evidence="1">
    <location>
        <begin position="544"/>
        <end position="573"/>
    </location>
</feature>